<dbReference type="AlphaFoldDB" id="A0A9X7ZI44"/>
<evidence type="ECO:0000313" key="3">
    <source>
        <dbReference type="Proteomes" id="UP000825008"/>
    </source>
</evidence>
<dbReference type="EMBL" id="CP080997">
    <property type="protein sequence ID" value="QZA09650.1"/>
    <property type="molecule type" value="Genomic_DNA"/>
</dbReference>
<dbReference type="Proteomes" id="UP000825008">
    <property type="component" value="Chromosome"/>
</dbReference>
<protein>
    <submittedName>
        <fullName evidence="2">Amidohydrolase family protein</fullName>
    </submittedName>
</protein>
<accession>A0A9X7ZI44</accession>
<proteinExistence type="predicted"/>
<dbReference type="InterPro" id="IPR011059">
    <property type="entry name" value="Metal-dep_hydrolase_composite"/>
</dbReference>
<dbReference type="GO" id="GO:0005829">
    <property type="term" value="C:cytosol"/>
    <property type="evidence" value="ECO:0007669"/>
    <property type="project" value="TreeGrafter"/>
</dbReference>
<dbReference type="SUPFAM" id="SSF51338">
    <property type="entry name" value="Composite domain of metallo-dependent hydrolases"/>
    <property type="match status" value="1"/>
</dbReference>
<feature type="domain" description="Amidohydrolase 3" evidence="1">
    <location>
        <begin position="44"/>
        <end position="335"/>
    </location>
</feature>
<dbReference type="CDD" id="cd01297">
    <property type="entry name" value="D-aminoacylase"/>
    <property type="match status" value="1"/>
</dbReference>
<feature type="domain" description="Amidohydrolase 3" evidence="1">
    <location>
        <begin position="404"/>
        <end position="530"/>
    </location>
</feature>
<reference evidence="2" key="1">
    <citation type="submission" date="2021-08" db="EMBL/GenBank/DDBJ databases">
        <title>Whole genome sequencing of non-tuberculosis mycobacteria type-strains.</title>
        <authorList>
            <person name="Igarashi Y."/>
            <person name="Osugi A."/>
            <person name="Mitarai S."/>
        </authorList>
    </citation>
    <scope>NUCLEOTIDE SEQUENCE</scope>
    <source>
        <strain evidence="2">JCM 30995</strain>
    </source>
</reference>
<organism evidence="2 3">
    <name type="scientific">Mycolicibacter heraklionensis</name>
    <dbReference type="NCBI Taxonomy" id="512402"/>
    <lineage>
        <taxon>Bacteria</taxon>
        <taxon>Bacillati</taxon>
        <taxon>Actinomycetota</taxon>
        <taxon>Actinomycetes</taxon>
        <taxon>Mycobacteriales</taxon>
        <taxon>Mycobacteriaceae</taxon>
        <taxon>Mycolicibacter</taxon>
    </lineage>
</organism>
<gene>
    <name evidence="2" type="ORF">K3U94_10735</name>
</gene>
<dbReference type="Gene3D" id="3.20.20.140">
    <property type="entry name" value="Metal-dependent hydrolases"/>
    <property type="match status" value="2"/>
</dbReference>
<dbReference type="KEGG" id="mher:K3U94_10735"/>
<dbReference type="SUPFAM" id="SSF51556">
    <property type="entry name" value="Metallo-dependent hydrolases"/>
    <property type="match status" value="1"/>
</dbReference>
<dbReference type="PANTHER" id="PTHR11647">
    <property type="entry name" value="HYDRANTOINASE/DIHYDROPYRIMIDINASE FAMILY MEMBER"/>
    <property type="match status" value="1"/>
</dbReference>
<sequence length="550" mass="59223">MTYDVIIRGGTVIDGTGQPGRTADVAISDGVIAAVGRVDEGGRREIDADGALVTPGFVDIHTHYDGQVTWDNQLQPSSTHGVTTALMGNCGMGFAPVRPTDHDQLIELMEGVEDLPGPVLHEGLPWTWRSFEEYLDAVDSLPHDIDVAAQVTHDPLRLFVMGQRGADREAATPDDIAEMARLAAAGIRAGALGFSTSRTEWHKTSRGEQTPSVRAELNELVGIAKAIGETGTGVFQVVSDLKGFDHEIAVMYEMMRVSGRPLSLSVMQHEAGDGYRRTLAAIERANAEGLQMTAVVAPRAIGVLVDFRGTYNPFVLSRFFRSGPDLHDPAVKRRVLAEISERGGLRAPLDTIFELGDPPNYEPAPQDSVAARAARAGDDPAEVLYDIMLAGPAYMPVFNYHGGNLDVVHEMLSHPNALPGLSDGGAHVSTICDASFPTTLLTHWGRDRLDDRFDVAWLIQRQTRDAARMVGLNDRGVLAPGYKADVNVIDFDNLTARAPRLVADLPAGGQRVLQAADGYLHTIVSGIEVYTSGQHTGALPGRLVRGARQV</sequence>
<evidence type="ECO:0000313" key="2">
    <source>
        <dbReference type="EMBL" id="QZA09650.1"/>
    </source>
</evidence>
<dbReference type="RefSeq" id="WP_220696462.1">
    <property type="nucleotide sequence ID" value="NZ_CP080997.1"/>
</dbReference>
<dbReference type="Pfam" id="PF07969">
    <property type="entry name" value="Amidohydro_3"/>
    <property type="match status" value="2"/>
</dbReference>
<evidence type="ECO:0000259" key="1">
    <source>
        <dbReference type="Pfam" id="PF07969"/>
    </source>
</evidence>
<dbReference type="GO" id="GO:0016812">
    <property type="term" value="F:hydrolase activity, acting on carbon-nitrogen (but not peptide) bonds, in cyclic amides"/>
    <property type="evidence" value="ECO:0007669"/>
    <property type="project" value="TreeGrafter"/>
</dbReference>
<dbReference type="InterPro" id="IPR032466">
    <property type="entry name" value="Metal_Hydrolase"/>
</dbReference>
<dbReference type="InterPro" id="IPR013108">
    <property type="entry name" value="Amidohydro_3"/>
</dbReference>
<dbReference type="PANTHER" id="PTHR11647:SF1">
    <property type="entry name" value="COLLAPSIN RESPONSE MEDIATOR PROTEIN"/>
    <property type="match status" value="1"/>
</dbReference>
<name>A0A9X7ZI44_9MYCO</name>
<dbReference type="InterPro" id="IPR050378">
    <property type="entry name" value="Metallo-dep_Hydrolases_sf"/>
</dbReference>
<dbReference type="Gene3D" id="2.30.40.10">
    <property type="entry name" value="Urease, subunit C, domain 1"/>
    <property type="match status" value="1"/>
</dbReference>